<keyword evidence="3" id="KW-1185">Reference proteome</keyword>
<protein>
    <submittedName>
        <fullName evidence="2">Uncharacterized protein</fullName>
    </submittedName>
</protein>
<dbReference type="Proteomes" id="UP000188268">
    <property type="component" value="Unassembled WGS sequence"/>
</dbReference>
<feature type="region of interest" description="Disordered" evidence="1">
    <location>
        <begin position="1"/>
        <end position="23"/>
    </location>
</feature>
<sequence length="38" mass="3979">MAREFEIPGSNGRPGDQEAMAGDVMHSSSGGLLLLCMI</sequence>
<dbReference type="AlphaFoldDB" id="A0A1R3KWZ4"/>
<evidence type="ECO:0000256" key="1">
    <source>
        <dbReference type="SAM" id="MobiDB-lite"/>
    </source>
</evidence>
<evidence type="ECO:0000313" key="3">
    <source>
        <dbReference type="Proteomes" id="UP000188268"/>
    </source>
</evidence>
<name>A0A1R3KWZ4_COCAP</name>
<accession>A0A1R3KWZ4</accession>
<comment type="caution">
    <text evidence="2">The sequence shown here is derived from an EMBL/GenBank/DDBJ whole genome shotgun (WGS) entry which is preliminary data.</text>
</comment>
<proteinExistence type="predicted"/>
<organism evidence="2 3">
    <name type="scientific">Corchorus capsularis</name>
    <name type="common">Jute</name>
    <dbReference type="NCBI Taxonomy" id="210143"/>
    <lineage>
        <taxon>Eukaryota</taxon>
        <taxon>Viridiplantae</taxon>
        <taxon>Streptophyta</taxon>
        <taxon>Embryophyta</taxon>
        <taxon>Tracheophyta</taxon>
        <taxon>Spermatophyta</taxon>
        <taxon>Magnoliopsida</taxon>
        <taxon>eudicotyledons</taxon>
        <taxon>Gunneridae</taxon>
        <taxon>Pentapetalae</taxon>
        <taxon>rosids</taxon>
        <taxon>malvids</taxon>
        <taxon>Malvales</taxon>
        <taxon>Malvaceae</taxon>
        <taxon>Grewioideae</taxon>
        <taxon>Apeibeae</taxon>
        <taxon>Corchorus</taxon>
    </lineage>
</organism>
<dbReference type="EMBL" id="AWWV01001100">
    <property type="protein sequence ID" value="OMP11611.1"/>
    <property type="molecule type" value="Genomic_DNA"/>
</dbReference>
<dbReference type="Gramene" id="OMP11611">
    <property type="protein sequence ID" value="OMP11611"/>
    <property type="gene ID" value="CCACVL1_00401"/>
</dbReference>
<gene>
    <name evidence="2" type="ORF">CCACVL1_00401</name>
</gene>
<feature type="non-terminal residue" evidence="2">
    <location>
        <position position="38"/>
    </location>
</feature>
<reference evidence="2 3" key="1">
    <citation type="submission" date="2013-09" db="EMBL/GenBank/DDBJ databases">
        <title>Corchorus capsularis genome sequencing.</title>
        <authorList>
            <person name="Alam M."/>
            <person name="Haque M.S."/>
            <person name="Islam M.S."/>
            <person name="Emdad E.M."/>
            <person name="Islam M.M."/>
            <person name="Ahmed B."/>
            <person name="Halim A."/>
            <person name="Hossen Q.M.M."/>
            <person name="Hossain M.Z."/>
            <person name="Ahmed R."/>
            <person name="Khan M.M."/>
            <person name="Islam R."/>
            <person name="Rashid M.M."/>
            <person name="Khan S.A."/>
            <person name="Rahman M.S."/>
            <person name="Alam M."/>
        </authorList>
    </citation>
    <scope>NUCLEOTIDE SEQUENCE [LARGE SCALE GENOMIC DNA]</scope>
    <source>
        <strain evidence="3">cv. CVL-1</strain>
        <tissue evidence="2">Whole seedling</tissue>
    </source>
</reference>
<evidence type="ECO:0000313" key="2">
    <source>
        <dbReference type="EMBL" id="OMP11611.1"/>
    </source>
</evidence>